<keyword evidence="2" id="KW-1185">Reference proteome</keyword>
<sequence>MPKITPFAAVRPTRDKAALVTSRSYDDYSAAELAAQLDFNPFSFLHVLHPGYVNVQKNDPTKRFGQVRSKYTDFKSEGILKKETQPILYLYEMQSKSRSYTGIIAGVSIQDYLDGKIKKHEDTLEYRVEQFEEYLHITGFNTEPVLIAYPENKTLSDWISQTKSRRPLYLFSSPNRDRHTLWRIKEPAQIEWLQSEFAKIPSLYIADGHHRSASAALLYERDKDTGNANLSNFMALLVSEEQVKINEYNRVIRDLNGLNESEFLKKVSASFDIRNLGQELWKPTHKGEFGMYLNGNFYALKPLNQTSTVDAQLLYDELLAPILGIGDLRNDGRIEYIPGNQPLTKLVEWVDSDEFEVGFTLFPIAFQEIRELADRDEILPPKSTYIEPKIRSGLVIYEL</sequence>
<name>A0A7Y8Y4M7_9FLAO</name>
<evidence type="ECO:0000313" key="1">
    <source>
        <dbReference type="EMBL" id="NYA72307.1"/>
    </source>
</evidence>
<dbReference type="InterPro" id="IPR008323">
    <property type="entry name" value="UCP033563"/>
</dbReference>
<accession>A0A7Y8Y4M7</accession>
<dbReference type="EMBL" id="JACBJI010000007">
    <property type="protein sequence ID" value="NYA72307.1"/>
    <property type="molecule type" value="Genomic_DNA"/>
</dbReference>
<gene>
    <name evidence="1" type="ORF">HZF10_15360</name>
</gene>
<dbReference type="PANTHER" id="PTHR36454:SF1">
    <property type="entry name" value="DUF1015 DOMAIN-CONTAINING PROTEIN"/>
    <property type="match status" value="1"/>
</dbReference>
<reference evidence="1 2" key="1">
    <citation type="submission" date="2020-07" db="EMBL/GenBank/DDBJ databases">
        <authorList>
            <person name="Sun Q."/>
        </authorList>
    </citation>
    <scope>NUCLEOTIDE SEQUENCE [LARGE SCALE GENOMIC DNA]</scope>
    <source>
        <strain evidence="1 2">MAH-1</strain>
    </source>
</reference>
<dbReference type="Proteomes" id="UP000535020">
    <property type="component" value="Unassembled WGS sequence"/>
</dbReference>
<organism evidence="1 2">
    <name type="scientific">Flavobacterium agri</name>
    <dbReference type="NCBI Taxonomy" id="2743471"/>
    <lineage>
        <taxon>Bacteria</taxon>
        <taxon>Pseudomonadati</taxon>
        <taxon>Bacteroidota</taxon>
        <taxon>Flavobacteriia</taxon>
        <taxon>Flavobacteriales</taxon>
        <taxon>Flavobacteriaceae</taxon>
        <taxon>Flavobacterium</taxon>
    </lineage>
</organism>
<evidence type="ECO:0000313" key="2">
    <source>
        <dbReference type="Proteomes" id="UP000535020"/>
    </source>
</evidence>
<dbReference type="Pfam" id="PF06245">
    <property type="entry name" value="DUF1015"/>
    <property type="match status" value="1"/>
</dbReference>
<dbReference type="PIRSF" id="PIRSF033563">
    <property type="entry name" value="UCP033563"/>
    <property type="match status" value="1"/>
</dbReference>
<dbReference type="RefSeq" id="WP_176007111.1">
    <property type="nucleotide sequence ID" value="NZ_JABWMI010000018.1"/>
</dbReference>
<dbReference type="PANTHER" id="PTHR36454">
    <property type="entry name" value="LMO2823 PROTEIN"/>
    <property type="match status" value="1"/>
</dbReference>
<protein>
    <submittedName>
        <fullName evidence="1">DUF1015 domain-containing protein</fullName>
    </submittedName>
</protein>
<comment type="caution">
    <text evidence="1">The sequence shown here is derived from an EMBL/GenBank/DDBJ whole genome shotgun (WGS) entry which is preliminary data.</text>
</comment>
<proteinExistence type="predicted"/>
<dbReference type="AlphaFoldDB" id="A0A7Y8Y4M7"/>